<dbReference type="InterPro" id="IPR023393">
    <property type="entry name" value="START-like_dom_sf"/>
</dbReference>
<feature type="region of interest" description="Disordered" evidence="1">
    <location>
        <begin position="369"/>
        <end position="417"/>
    </location>
</feature>
<dbReference type="RefSeq" id="XP_041216699.1">
    <property type="nucleotide sequence ID" value="XM_041365794.1"/>
</dbReference>
<accession>A0AAD4DQT8</accession>
<evidence type="ECO:0000313" key="3">
    <source>
        <dbReference type="Proteomes" id="UP001195769"/>
    </source>
</evidence>
<evidence type="ECO:0008006" key="4">
    <source>
        <dbReference type="Google" id="ProtNLM"/>
    </source>
</evidence>
<feature type="compositionally biased region" description="Polar residues" evidence="1">
    <location>
        <begin position="394"/>
        <end position="408"/>
    </location>
</feature>
<sequence length="417" mass="46654">MTDGTRLRETWEDALNSSEVTFRQLLTSHSSSEWKHISLASDSPLPGKGKARVSPTPELTDIVVHREATKSGENVYRVVLDVSIIDQSASLNAWKAVITTPELRQEWDPAVESAHLVEMFDRHTRISKTNFTLGWPAKCSTRCCNDFTPPPGYIHDNRYSTSLPCSTDEPAYLRPSPSYVRSQVALFAWCIQYVQPSSAPQPHSPANQIKRRMSTYMAQPRIRITCFWQHDLRAIWNFGSASSMCQQLCTMMLGLYKTVLARGTRIALRRHRLSAGGGGLWLTLTHDTLFAADERLLAIVRLGPMGSGKDKGVVMVNGTRVTVDVEELPEQEIKALAKRKRIKPIRILLDQPPVVGVIRRRRAEWDADSDVLNSSNSTPRNVSPELPEPAKLTPASTWLTSPKITSPRTKCCPSTIE</sequence>
<dbReference type="Gene3D" id="3.30.530.20">
    <property type="match status" value="1"/>
</dbReference>
<reference evidence="2" key="1">
    <citation type="journal article" date="2020" name="New Phytol.">
        <title>Comparative genomics reveals dynamic genome evolution in host specialist ectomycorrhizal fungi.</title>
        <authorList>
            <person name="Lofgren L.A."/>
            <person name="Nguyen N.H."/>
            <person name="Vilgalys R."/>
            <person name="Ruytinx J."/>
            <person name="Liao H.L."/>
            <person name="Branco S."/>
            <person name="Kuo A."/>
            <person name="LaButti K."/>
            <person name="Lipzen A."/>
            <person name="Andreopoulos W."/>
            <person name="Pangilinan J."/>
            <person name="Riley R."/>
            <person name="Hundley H."/>
            <person name="Na H."/>
            <person name="Barry K."/>
            <person name="Grigoriev I.V."/>
            <person name="Stajich J.E."/>
            <person name="Kennedy P.G."/>
        </authorList>
    </citation>
    <scope>NUCLEOTIDE SEQUENCE</scope>
    <source>
        <strain evidence="2">FC203</strain>
    </source>
</reference>
<gene>
    <name evidence="2" type="ORF">F5891DRAFT_1177877</name>
</gene>
<dbReference type="EMBL" id="JABBWK010000244">
    <property type="protein sequence ID" value="KAG1886858.1"/>
    <property type="molecule type" value="Genomic_DNA"/>
</dbReference>
<organism evidence="2 3">
    <name type="scientific">Suillus fuscotomentosus</name>
    <dbReference type="NCBI Taxonomy" id="1912939"/>
    <lineage>
        <taxon>Eukaryota</taxon>
        <taxon>Fungi</taxon>
        <taxon>Dikarya</taxon>
        <taxon>Basidiomycota</taxon>
        <taxon>Agaricomycotina</taxon>
        <taxon>Agaricomycetes</taxon>
        <taxon>Agaricomycetidae</taxon>
        <taxon>Boletales</taxon>
        <taxon>Suillineae</taxon>
        <taxon>Suillaceae</taxon>
        <taxon>Suillus</taxon>
    </lineage>
</organism>
<evidence type="ECO:0000256" key="1">
    <source>
        <dbReference type="SAM" id="MobiDB-lite"/>
    </source>
</evidence>
<proteinExistence type="predicted"/>
<dbReference type="GeneID" id="64660092"/>
<name>A0AAD4DQT8_9AGAM</name>
<dbReference type="Proteomes" id="UP001195769">
    <property type="component" value="Unassembled WGS sequence"/>
</dbReference>
<dbReference type="AlphaFoldDB" id="A0AAD4DQT8"/>
<evidence type="ECO:0000313" key="2">
    <source>
        <dbReference type="EMBL" id="KAG1886858.1"/>
    </source>
</evidence>
<feature type="compositionally biased region" description="Polar residues" evidence="1">
    <location>
        <begin position="371"/>
        <end position="381"/>
    </location>
</feature>
<comment type="caution">
    <text evidence="2">The sequence shown here is derived from an EMBL/GenBank/DDBJ whole genome shotgun (WGS) entry which is preliminary data.</text>
</comment>
<dbReference type="SUPFAM" id="SSF55961">
    <property type="entry name" value="Bet v1-like"/>
    <property type="match status" value="1"/>
</dbReference>
<keyword evidence="3" id="KW-1185">Reference proteome</keyword>
<protein>
    <recommendedName>
        <fullName evidence="4">START domain-containing protein</fullName>
    </recommendedName>
</protein>